<dbReference type="EMBL" id="JABFTP020000021">
    <property type="protein sequence ID" value="KAL3268661.1"/>
    <property type="molecule type" value="Genomic_DNA"/>
</dbReference>
<evidence type="ECO:0000313" key="2">
    <source>
        <dbReference type="Proteomes" id="UP001516400"/>
    </source>
</evidence>
<reference evidence="1 2" key="1">
    <citation type="journal article" date="2021" name="BMC Biol.">
        <title>Horizontally acquired antibacterial genes associated with adaptive radiation of ladybird beetles.</title>
        <authorList>
            <person name="Li H.S."/>
            <person name="Tang X.F."/>
            <person name="Huang Y.H."/>
            <person name="Xu Z.Y."/>
            <person name="Chen M.L."/>
            <person name="Du X.Y."/>
            <person name="Qiu B.Y."/>
            <person name="Chen P.T."/>
            <person name="Zhang W."/>
            <person name="Slipinski A."/>
            <person name="Escalona H.E."/>
            <person name="Waterhouse R.M."/>
            <person name="Zwick A."/>
            <person name="Pang H."/>
        </authorList>
    </citation>
    <scope>NUCLEOTIDE SEQUENCE [LARGE SCALE GENOMIC DNA]</scope>
    <source>
        <strain evidence="1">SYSU2018</strain>
    </source>
</reference>
<sequence length="84" mass="9721">MLRKSNEGKIETLKNSMKNVSEINGDPEELIAEINERNSKVNNVMVYKSYEFNSQSLNERILHDKAEVAKILDIIDIKEEVIEK</sequence>
<name>A0ABD2MRE0_9CUCU</name>
<keyword evidence="2" id="KW-1185">Reference proteome</keyword>
<comment type="caution">
    <text evidence="1">The sequence shown here is derived from an EMBL/GenBank/DDBJ whole genome shotgun (WGS) entry which is preliminary data.</text>
</comment>
<dbReference type="AlphaFoldDB" id="A0ABD2MRE0"/>
<protein>
    <submittedName>
        <fullName evidence="1">Uncharacterized protein</fullName>
    </submittedName>
</protein>
<dbReference type="Proteomes" id="UP001516400">
    <property type="component" value="Unassembled WGS sequence"/>
</dbReference>
<evidence type="ECO:0000313" key="1">
    <source>
        <dbReference type="EMBL" id="KAL3268661.1"/>
    </source>
</evidence>
<proteinExistence type="predicted"/>
<feature type="non-terminal residue" evidence="1">
    <location>
        <position position="84"/>
    </location>
</feature>
<gene>
    <name evidence="1" type="ORF">HHI36_007764</name>
</gene>
<organism evidence="1 2">
    <name type="scientific">Cryptolaemus montrouzieri</name>
    <dbReference type="NCBI Taxonomy" id="559131"/>
    <lineage>
        <taxon>Eukaryota</taxon>
        <taxon>Metazoa</taxon>
        <taxon>Ecdysozoa</taxon>
        <taxon>Arthropoda</taxon>
        <taxon>Hexapoda</taxon>
        <taxon>Insecta</taxon>
        <taxon>Pterygota</taxon>
        <taxon>Neoptera</taxon>
        <taxon>Endopterygota</taxon>
        <taxon>Coleoptera</taxon>
        <taxon>Polyphaga</taxon>
        <taxon>Cucujiformia</taxon>
        <taxon>Coccinelloidea</taxon>
        <taxon>Coccinellidae</taxon>
        <taxon>Scymninae</taxon>
        <taxon>Scymnini</taxon>
        <taxon>Cryptolaemus</taxon>
    </lineage>
</organism>
<accession>A0ABD2MRE0</accession>